<sequence length="136" mass="15339">MPRRRDPNFTTGVTCRFCGELVPWGTILRVIRVDPDTPGFMLQESACHTDCLRKVVRPEVELNFPRHWNGRAPYLDDSADIDGKPCAMCAKAIDPAKLVRLRIQKPAGRIKKPEFDEQSLPVHFDCLATVSTSKFG</sequence>
<keyword evidence="2" id="KW-1185">Reference proteome</keyword>
<protein>
    <submittedName>
        <fullName evidence="1">Uncharacterized protein</fullName>
    </submittedName>
</protein>
<dbReference type="EMBL" id="JAMGBD010000002">
    <property type="protein sequence ID" value="MCL6684284.1"/>
    <property type="molecule type" value="Genomic_DNA"/>
</dbReference>
<proteinExistence type="predicted"/>
<accession>A0ABT0RPQ6</accession>
<evidence type="ECO:0000313" key="1">
    <source>
        <dbReference type="EMBL" id="MCL6684284.1"/>
    </source>
</evidence>
<gene>
    <name evidence="1" type="ORF">LZ536_10275</name>
</gene>
<reference evidence="1" key="1">
    <citation type="submission" date="2022-05" db="EMBL/GenBank/DDBJ databases">
        <authorList>
            <person name="Jo J.-H."/>
            <person name="Im W.-T."/>
        </authorList>
    </citation>
    <scope>NUCLEOTIDE SEQUENCE</scope>
    <source>
        <strain evidence="1">SE158</strain>
    </source>
</reference>
<evidence type="ECO:0000313" key="2">
    <source>
        <dbReference type="Proteomes" id="UP001165363"/>
    </source>
</evidence>
<dbReference type="RefSeq" id="WP_249848703.1">
    <property type="nucleotide sequence ID" value="NZ_JAMGBD010000002.1"/>
</dbReference>
<name>A0ABT0RPQ6_9SPHN</name>
<organism evidence="1 2">
    <name type="scientific">Sphingomonas alba</name>
    <dbReference type="NCBI Taxonomy" id="2908208"/>
    <lineage>
        <taxon>Bacteria</taxon>
        <taxon>Pseudomonadati</taxon>
        <taxon>Pseudomonadota</taxon>
        <taxon>Alphaproteobacteria</taxon>
        <taxon>Sphingomonadales</taxon>
        <taxon>Sphingomonadaceae</taxon>
        <taxon>Sphingomonas</taxon>
    </lineage>
</organism>
<dbReference type="Proteomes" id="UP001165363">
    <property type="component" value="Unassembled WGS sequence"/>
</dbReference>
<comment type="caution">
    <text evidence="1">The sequence shown here is derived from an EMBL/GenBank/DDBJ whole genome shotgun (WGS) entry which is preliminary data.</text>
</comment>